<dbReference type="PROSITE" id="PS00012">
    <property type="entry name" value="PHOSPHOPANTETHEINE"/>
    <property type="match status" value="1"/>
</dbReference>
<dbReference type="PROSITE" id="PS00606">
    <property type="entry name" value="KS3_1"/>
    <property type="match status" value="1"/>
</dbReference>
<dbReference type="InterPro" id="IPR042104">
    <property type="entry name" value="PKS_dehydratase_sf"/>
</dbReference>
<dbReference type="Pfam" id="PF02801">
    <property type="entry name" value="Ketoacyl-synt_C"/>
    <property type="match status" value="1"/>
</dbReference>
<gene>
    <name evidence="18" type="ORF">SEMRO_28_G018870.1</name>
</gene>
<dbReference type="InterPro" id="IPR009081">
    <property type="entry name" value="PP-bd_ACP"/>
</dbReference>
<dbReference type="SMART" id="SM00829">
    <property type="entry name" value="PKS_ER"/>
    <property type="match status" value="1"/>
</dbReference>
<keyword evidence="10" id="KW-0560">Oxidoreductase</keyword>
<keyword evidence="8" id="KW-0276">Fatty acid metabolism</keyword>
<dbReference type="Pfam" id="PF00109">
    <property type="entry name" value="ketoacyl-synt"/>
    <property type="match status" value="1"/>
</dbReference>
<dbReference type="GO" id="GO:0016787">
    <property type="term" value="F:hydrolase activity"/>
    <property type="evidence" value="ECO:0007669"/>
    <property type="project" value="UniProtKB-KW"/>
</dbReference>
<dbReference type="PANTHER" id="PTHR43775:SF7">
    <property type="entry name" value="FATTY ACID SYNTHASE"/>
    <property type="match status" value="1"/>
</dbReference>
<dbReference type="Gene3D" id="1.10.1200.10">
    <property type="entry name" value="ACP-like"/>
    <property type="match status" value="1"/>
</dbReference>
<keyword evidence="19" id="KW-1185">Reference proteome</keyword>
<dbReference type="SUPFAM" id="SSF52151">
    <property type="entry name" value="FabD/lysophospholipase-like"/>
    <property type="match status" value="1"/>
</dbReference>
<dbReference type="SUPFAM" id="SSF51735">
    <property type="entry name" value="NAD(P)-binding Rossmann-fold domains"/>
    <property type="match status" value="2"/>
</dbReference>
<evidence type="ECO:0000256" key="13">
    <source>
        <dbReference type="ARBA" id="ARBA00023160"/>
    </source>
</evidence>
<dbReference type="InterPro" id="IPR001227">
    <property type="entry name" value="Ac_transferase_dom_sf"/>
</dbReference>
<dbReference type="Gene3D" id="3.90.180.10">
    <property type="entry name" value="Medium-chain alcohol dehydrogenases, catalytic domain"/>
    <property type="match status" value="1"/>
</dbReference>
<dbReference type="PANTHER" id="PTHR43775">
    <property type="entry name" value="FATTY ACID SYNTHASE"/>
    <property type="match status" value="1"/>
</dbReference>
<dbReference type="Pfam" id="PF00698">
    <property type="entry name" value="Acyl_transf_1"/>
    <property type="match status" value="2"/>
</dbReference>
<dbReference type="Pfam" id="PF08659">
    <property type="entry name" value="KR"/>
    <property type="match status" value="1"/>
</dbReference>
<dbReference type="InterPro" id="IPR006162">
    <property type="entry name" value="Ppantetheine_attach_site"/>
</dbReference>
<evidence type="ECO:0000256" key="10">
    <source>
        <dbReference type="ARBA" id="ARBA00023002"/>
    </source>
</evidence>
<dbReference type="Gene3D" id="3.10.129.110">
    <property type="entry name" value="Polyketide synthase dehydratase"/>
    <property type="match status" value="1"/>
</dbReference>
<evidence type="ECO:0000256" key="11">
    <source>
        <dbReference type="ARBA" id="ARBA00023027"/>
    </source>
</evidence>
<dbReference type="InterPro" id="IPR014031">
    <property type="entry name" value="Ketoacyl_synth_C"/>
</dbReference>
<dbReference type="Gene3D" id="3.40.50.720">
    <property type="entry name" value="NAD(P)-binding Rossmann-like Domain"/>
    <property type="match status" value="1"/>
</dbReference>
<keyword evidence="11" id="KW-0520">NAD</keyword>
<dbReference type="EMBL" id="CAICTM010000028">
    <property type="protein sequence ID" value="CAB9497944.1"/>
    <property type="molecule type" value="Genomic_DNA"/>
</dbReference>
<dbReference type="InterPro" id="IPR014043">
    <property type="entry name" value="Acyl_transferase_dom"/>
</dbReference>
<protein>
    <recommendedName>
        <fullName evidence="2">Fatty acid synthase</fullName>
        <ecNumber evidence="1">2.3.1.85</ecNumber>
    </recommendedName>
</protein>
<keyword evidence="14" id="KW-0511">Multifunctional enzyme</keyword>
<dbReference type="InterPro" id="IPR016039">
    <property type="entry name" value="Thiolase-like"/>
</dbReference>
<keyword evidence="4" id="KW-0444">Lipid biosynthesis</keyword>
<keyword evidence="12" id="KW-0443">Lipid metabolism</keyword>
<comment type="caution">
    <text evidence="18">The sequence shown here is derived from an EMBL/GenBank/DDBJ whole genome shotgun (WGS) entry which is preliminary data.</text>
</comment>
<evidence type="ECO:0000256" key="14">
    <source>
        <dbReference type="ARBA" id="ARBA00023268"/>
    </source>
</evidence>
<reference evidence="18" key="1">
    <citation type="submission" date="2020-06" db="EMBL/GenBank/DDBJ databases">
        <authorList>
            <consortium name="Plant Systems Biology data submission"/>
        </authorList>
    </citation>
    <scope>NUCLEOTIDE SEQUENCE</scope>
    <source>
        <strain evidence="18">D6</strain>
    </source>
</reference>
<dbReference type="CDD" id="cd05195">
    <property type="entry name" value="enoyl_red"/>
    <property type="match status" value="1"/>
</dbReference>
<dbReference type="SMART" id="SM00827">
    <property type="entry name" value="PKS_AT"/>
    <property type="match status" value="1"/>
</dbReference>
<evidence type="ECO:0000313" key="18">
    <source>
        <dbReference type="EMBL" id="CAB9497944.1"/>
    </source>
</evidence>
<evidence type="ECO:0000256" key="15">
    <source>
        <dbReference type="ARBA" id="ARBA00044883"/>
    </source>
</evidence>
<evidence type="ECO:0000256" key="7">
    <source>
        <dbReference type="ARBA" id="ARBA00022801"/>
    </source>
</evidence>
<evidence type="ECO:0000256" key="2">
    <source>
        <dbReference type="ARBA" id="ARBA00018769"/>
    </source>
</evidence>
<dbReference type="InterPro" id="IPR013968">
    <property type="entry name" value="PKS_KR"/>
</dbReference>
<dbReference type="PROSITE" id="PS50075">
    <property type="entry name" value="CARRIER"/>
    <property type="match status" value="1"/>
</dbReference>
<dbReference type="SMART" id="SM00822">
    <property type="entry name" value="PKS_KR"/>
    <property type="match status" value="1"/>
</dbReference>
<evidence type="ECO:0000256" key="8">
    <source>
        <dbReference type="ARBA" id="ARBA00022832"/>
    </source>
</evidence>
<evidence type="ECO:0000256" key="9">
    <source>
        <dbReference type="ARBA" id="ARBA00022857"/>
    </source>
</evidence>
<evidence type="ECO:0000256" key="5">
    <source>
        <dbReference type="ARBA" id="ARBA00022553"/>
    </source>
</evidence>
<dbReference type="GO" id="GO:0004315">
    <property type="term" value="F:3-oxoacyl-[acyl-carrier-protein] synthase activity"/>
    <property type="evidence" value="ECO:0007669"/>
    <property type="project" value="InterPro"/>
</dbReference>
<dbReference type="InterPro" id="IPR011032">
    <property type="entry name" value="GroES-like_sf"/>
</dbReference>
<feature type="domain" description="Carrier" evidence="16">
    <location>
        <begin position="1851"/>
        <end position="1932"/>
    </location>
</feature>
<dbReference type="InterPro" id="IPR050091">
    <property type="entry name" value="PKS_NRPS_Biosynth_Enz"/>
</dbReference>
<evidence type="ECO:0000256" key="6">
    <source>
        <dbReference type="ARBA" id="ARBA00022679"/>
    </source>
</evidence>
<dbReference type="EC" id="2.3.1.85" evidence="1"/>
<name>A0A9N8DE00_9STRA</name>
<dbReference type="InterPro" id="IPR036291">
    <property type="entry name" value="NAD(P)-bd_dom_sf"/>
</dbReference>
<evidence type="ECO:0000256" key="1">
    <source>
        <dbReference type="ARBA" id="ARBA00012873"/>
    </source>
</evidence>
<organism evidence="18 19">
    <name type="scientific">Seminavis robusta</name>
    <dbReference type="NCBI Taxonomy" id="568900"/>
    <lineage>
        <taxon>Eukaryota</taxon>
        <taxon>Sar</taxon>
        <taxon>Stramenopiles</taxon>
        <taxon>Ochrophyta</taxon>
        <taxon>Bacillariophyta</taxon>
        <taxon>Bacillariophyceae</taxon>
        <taxon>Bacillariophycidae</taxon>
        <taxon>Naviculales</taxon>
        <taxon>Naviculaceae</taxon>
        <taxon>Seminavis</taxon>
    </lineage>
</organism>
<dbReference type="InterPro" id="IPR020843">
    <property type="entry name" value="ER"/>
</dbReference>
<keyword evidence="9" id="KW-0521">NADP</keyword>
<keyword evidence="5" id="KW-0597">Phosphoprotein</keyword>
<accession>A0A9N8DE00</accession>
<keyword evidence="3" id="KW-0596">Phosphopantetheine</keyword>
<keyword evidence="13" id="KW-0275">Fatty acid biosynthesis</keyword>
<evidence type="ECO:0000313" key="19">
    <source>
        <dbReference type="Proteomes" id="UP001153069"/>
    </source>
</evidence>
<evidence type="ECO:0000256" key="12">
    <source>
        <dbReference type="ARBA" id="ARBA00023098"/>
    </source>
</evidence>
<dbReference type="InterPro" id="IPR016035">
    <property type="entry name" value="Acyl_Trfase/lysoPLipase"/>
</dbReference>
<dbReference type="InterPro" id="IPR057326">
    <property type="entry name" value="KR_dom"/>
</dbReference>
<dbReference type="InterPro" id="IPR018201">
    <property type="entry name" value="Ketoacyl_synth_AS"/>
</dbReference>
<evidence type="ECO:0000259" key="17">
    <source>
        <dbReference type="PROSITE" id="PS52004"/>
    </source>
</evidence>
<dbReference type="PROSITE" id="PS52004">
    <property type="entry name" value="KS3_2"/>
    <property type="match status" value="1"/>
</dbReference>
<evidence type="ECO:0000256" key="4">
    <source>
        <dbReference type="ARBA" id="ARBA00022516"/>
    </source>
</evidence>
<dbReference type="InterPro" id="IPR016036">
    <property type="entry name" value="Malonyl_transacylase_ACP-bd"/>
</dbReference>
<dbReference type="GO" id="GO:0016491">
    <property type="term" value="F:oxidoreductase activity"/>
    <property type="evidence" value="ECO:0007669"/>
    <property type="project" value="UniProtKB-KW"/>
</dbReference>
<evidence type="ECO:0000259" key="16">
    <source>
        <dbReference type="PROSITE" id="PS50075"/>
    </source>
</evidence>
<feature type="domain" description="Ketosynthase family 3 (KS3)" evidence="17">
    <location>
        <begin position="12"/>
        <end position="415"/>
    </location>
</feature>
<dbReference type="SMART" id="SM00825">
    <property type="entry name" value="PKS_KS"/>
    <property type="match status" value="1"/>
</dbReference>
<dbReference type="OrthoDB" id="3592703at2759"/>
<dbReference type="InterPro" id="IPR036736">
    <property type="entry name" value="ACP-like_sf"/>
</dbReference>
<dbReference type="GO" id="GO:0004312">
    <property type="term" value="F:fatty acid synthase activity"/>
    <property type="evidence" value="ECO:0007669"/>
    <property type="project" value="UniProtKB-EC"/>
</dbReference>
<dbReference type="Pfam" id="PF13602">
    <property type="entry name" value="ADH_zinc_N_2"/>
    <property type="match status" value="1"/>
</dbReference>
<evidence type="ECO:0000256" key="3">
    <source>
        <dbReference type="ARBA" id="ARBA00022450"/>
    </source>
</evidence>
<dbReference type="Gene3D" id="3.40.47.10">
    <property type="match status" value="1"/>
</dbReference>
<keyword evidence="6" id="KW-0808">Transferase</keyword>
<dbReference type="SUPFAM" id="SSF55048">
    <property type="entry name" value="Probable ACP-binding domain of malonyl-CoA ACP transacylase"/>
    <property type="match status" value="1"/>
</dbReference>
<dbReference type="SUPFAM" id="SSF53901">
    <property type="entry name" value="Thiolase-like"/>
    <property type="match status" value="1"/>
</dbReference>
<dbReference type="Gene3D" id="3.40.366.10">
    <property type="entry name" value="Malonyl-Coenzyme A Acyl Carrier Protein, domain 2"/>
    <property type="match status" value="2"/>
</dbReference>
<dbReference type="GO" id="GO:0006633">
    <property type="term" value="P:fatty acid biosynthetic process"/>
    <property type="evidence" value="ECO:0007669"/>
    <property type="project" value="UniProtKB-KW"/>
</dbReference>
<dbReference type="InterPro" id="IPR020841">
    <property type="entry name" value="PKS_Beta-ketoAc_synthase_dom"/>
</dbReference>
<sequence>MTHSKSHESDEGDIVSIVGYSLRAPGCSSVPEFARALQEGRDLTTSQTRYPHGFLGLPPRQGRLKDEDLERFEPSFFGLGLKQAEAMCPSIRLLLKVSYEALMDAQINIQSLRGSSKTGVYVGHIFSDYVTLTTGPSPPNGQKKSGYELVNGAQSMAANRLSYFYDLSGPSMVIDTACSSSLVALDRAFRDIRSGLIDRAIVAGISLTLDPHKNECFNAFHMLSPTGHCHSFDTRADGYCRSDGIACIILERGARGYATVAGTATNTNGYTPEGITYPSSAQQFQVLQQAFAESKSIGPSSVTFHEAHGTGTTAGDKEELAALDKFYNHKMYIGSVKSNMGHAEAASGLMGVAKVLLMMETNMIFPNFDFRHSPHLPIQNGKFVIPQKTQPWQPAPCTVSSFGFGGANACAVLVPCKQKKFVRSPTSPASSPFAATPGSTFLECHRNFFTLQRAIGNHCNFPFEFKENQWVDASPLVFVLDGQGSQWIGMGQDLMETSESFRNTIRQLDKATGIPLLELYANGTKWMQKEYGCIGIVSFQLGLINLLAEKGIHPDYFLGHSLGEIACAYLGGIQTGAEVMKVAQVRATVAACIRKDFRLDVYNDPPLDGFDYTMSSSSGKTQWLKETLIKDSVPADAVESLRLGGKMAVVGCRPAPVEEALAELGFRQTCIACYNSPSGLTLSGPAAEVDQVLALLRSKDHGMFIRELDTDEVAYHAPYLNAFRETLKSRFGETEEAPLPLSWLSTSRNDVFSVDYLLDNICGPVYFHQAIEKLPASSTVVEIGPSSGLLAQIKRTRSDLQRVGLVQQGELVDINSILDKLHPWIGRSKTEKGTREAKADSDERETLCFDERYPNIWGQQSRFSIPKWDAFDLNSKGSDGRKVVFDLSRDPFKSLRGHVVRGQTILPAAGFMYALWSANNYEKRTEILDFRVITPLVISETQQEVELLVRQVGEVCEAWDVDCQTCYASGRVRAMASNLHPPDAIKPTGKGVSSSLFYSHIRRMGYAYDLSYIMLDKISTQQCTYTTRPLDWVSYLDGFFQYHLFQVQAFGYPRGANRVCLWENDLGNADLNLRCLSSNCYATQSVSFEDVRIDYLPVPGKTLSTYREEFVEYSETDTPLADELLVNLLMRETNEFRVQGTVKHPALASIVSKLRSQRLPLEVQSTRALVISDFATIDANTVDANLLLTVDQETPGSSSCLVARWGAIRLVRCTTPPRASVAYNWTEVPAKNPVVWTGTGSSGAVACLRWERDQFAMAYEGTDGSNTCPGLSKQMRQNYIVGGHKHGVFVETKMEADEARGPQVFDARLKAVKPGLLESLEWIPIDQRAYQVEVRVAALNFRDVMRAMGQLKEKDISLGLEFSGVDKSTEKRVFGVATEAMSTHCNPVYCFPTPSGLSDEEAATIPIVYLTAYFSMLGKAKMKPGQSILVHCATGGVGMAAVNIALKRGYRVIATCSAAKRAYLKERTGLKDEMIGDSRSDRFVQTVMQATGGRGVDVVLNQLSGGLQVQSLRCLKAAGHFVELGKYDVLQNTAIGQGLLERNISFHVVDLLPLLCDPSYAHLWNTWLEEGFQQGEISPLPVTAFKPNEAVDAFRFMSQGKHKGKIVITGLGSIPLRVTRRRISVYGQVHLITGGLGGLGLSLAVRLAEEGCREIVLVGRSGVTNEFQRHQIQAIERMGCKVTLLQTSVLDLSRNSAAPDRIWHCATVYRDMRMDQMSHNAWDDVLHVKVDGYKRLRECWLDVPVVAISSISGYFGNAMQTNYGFANASLDAFARVDPNTISCRLGPLDNVGFITKAASHRAVLERMDCECMRIDDVLDSLLEIATSQRSGVFSIYEMKPKAEQCITFGTGALEYTHKDAQVAVARILGGKPQQYKKQASLKKAGLDSLSSMEVVNLIHSQSGDQTFKVSQITDDFSIETLTDAINSSRKLRVQHSSKELGVIDAAQKEASKRINALDTTTSTPASSFHTMEKTATQSTFGPYDSSSSNPPTIDEEAVQDQVGAQPVLNQVLLESLQSEWTVGRKTASLAFAAATVWWLSTLVVLDNDAAGHVLYNALVVFCVSHLIRISVEYCSLRGVSVRGAFECSHYLQESIVCCTFVILYACGSDVFLENWSPIYFGSYIFHMVGILAMWNNLHPSFRVFYSMHHSFSFAMTGSWRIPAANEENDWEEALVLAVMLYLTAELWQYGLFVFRHLRGNGPFTQRQMVHLKLLAFCMERIQRAVAFSCYAFLEEKHGLATTVLITGVSSELLDVYFQGKAIVGLYRAGSWLAREQEEEDAGVEEGLPF</sequence>
<dbReference type="SUPFAM" id="SSF50129">
    <property type="entry name" value="GroES-like"/>
    <property type="match status" value="1"/>
</dbReference>
<dbReference type="CDD" id="cd00833">
    <property type="entry name" value="PKS"/>
    <property type="match status" value="1"/>
</dbReference>
<proteinExistence type="predicted"/>
<keyword evidence="7" id="KW-0378">Hydrolase</keyword>
<dbReference type="Proteomes" id="UP001153069">
    <property type="component" value="Unassembled WGS sequence"/>
</dbReference>
<dbReference type="InterPro" id="IPR014030">
    <property type="entry name" value="Ketoacyl_synth_N"/>
</dbReference>
<comment type="catalytic activity">
    <reaction evidence="15">
        <text>acetyl-CoA + n malonyl-CoA + 2n NADPH + 2n H(+) = a long-chain fatty acid + (n+1) CoA + n CO2 + 2n NADP(+).</text>
        <dbReference type="EC" id="2.3.1.85"/>
    </reaction>
</comment>